<keyword evidence="1" id="KW-0732">Signal</keyword>
<dbReference type="PROSITE" id="PS51257">
    <property type="entry name" value="PROKAR_LIPOPROTEIN"/>
    <property type="match status" value="1"/>
</dbReference>
<evidence type="ECO:0000313" key="2">
    <source>
        <dbReference type="EMBL" id="CAA6819966.1"/>
    </source>
</evidence>
<feature type="chain" id="PRO_5027715942" evidence="1">
    <location>
        <begin position="25"/>
        <end position="318"/>
    </location>
</feature>
<feature type="signal peptide" evidence="1">
    <location>
        <begin position="1"/>
        <end position="24"/>
    </location>
</feature>
<sequence length="318" mass="35198">MNTTKLALASLVTLLFIGCGSSSSSNSNTDVNLTSSLDLPDGKILIFFDNATSDQYLYDTTADTNTNMNTDVNKTYNMTDKTGKLIRWDHETTTGVDQKIVMINDDFNINEGNLTYNDFHYLGHFHEEDNVHVFASHSNSEFDPTVSSDAKKATLVSLNTHLLEQEAIKQEIATTLADAGEELCNFYVLEHEEEDAATETEEDHGDSPHFAFTKSGKVHVYYDEEGGLTLGGDIVALEGVTSCEEDKSSIVKNNDHGVLIFSAETQTLYQVDTHDEINGTTRPDYHQHANWTGSKFLPTNFTPTQFVGIGESDEAHDD</sequence>
<dbReference type="EMBL" id="CACVAX010000056">
    <property type="protein sequence ID" value="CAA6819966.1"/>
    <property type="molecule type" value="Genomic_DNA"/>
</dbReference>
<protein>
    <submittedName>
        <fullName evidence="2">Uncharacterized protein</fullName>
    </submittedName>
</protein>
<organism evidence="2">
    <name type="scientific">uncultured Sulfurovum sp</name>
    <dbReference type="NCBI Taxonomy" id="269237"/>
    <lineage>
        <taxon>Bacteria</taxon>
        <taxon>Pseudomonadati</taxon>
        <taxon>Campylobacterota</taxon>
        <taxon>Epsilonproteobacteria</taxon>
        <taxon>Campylobacterales</taxon>
        <taxon>Sulfurovaceae</taxon>
        <taxon>Sulfurovum</taxon>
        <taxon>environmental samples</taxon>
    </lineage>
</organism>
<reference evidence="2" key="1">
    <citation type="submission" date="2020-01" db="EMBL/GenBank/DDBJ databases">
        <authorList>
            <person name="Meier V. D."/>
            <person name="Meier V D."/>
        </authorList>
    </citation>
    <scope>NUCLEOTIDE SEQUENCE</scope>
    <source>
        <strain evidence="2">HLG_WM_MAG_04</strain>
    </source>
</reference>
<proteinExistence type="predicted"/>
<evidence type="ECO:0000256" key="1">
    <source>
        <dbReference type="SAM" id="SignalP"/>
    </source>
</evidence>
<accession>A0A6S6TXN9</accession>
<dbReference type="AlphaFoldDB" id="A0A6S6TXN9"/>
<gene>
    <name evidence="2" type="ORF">HELGO_WM8930</name>
</gene>
<name>A0A6S6TXN9_9BACT</name>